<dbReference type="EMBL" id="DS995261">
    <property type="protein sequence ID" value="EDZ38490.1"/>
    <property type="molecule type" value="Genomic_DNA"/>
</dbReference>
<protein>
    <submittedName>
        <fullName evidence="2">Uncharacterized protein</fullName>
    </submittedName>
</protein>
<organism evidence="2">
    <name type="scientific">Leptospirillum sp. Group II '5-way CG'</name>
    <dbReference type="NCBI Taxonomy" id="419541"/>
    <lineage>
        <taxon>Bacteria</taxon>
        <taxon>Pseudomonadati</taxon>
        <taxon>Nitrospirota</taxon>
        <taxon>Nitrospiria</taxon>
        <taxon>Nitrospirales</taxon>
        <taxon>Nitrospiraceae</taxon>
        <taxon>Leptospirillum</taxon>
    </lineage>
</organism>
<reference evidence="2" key="2">
    <citation type="journal article" date="2008" name="PLoS Biol.">
        <title>Population genomic analysis of strain variation in Leptospirillum group II bacteria involved in acid mine drainage formation.</title>
        <authorList>
            <person name="Simmons S.L."/>
            <person name="Dibartolo G."/>
            <person name="Denef V.J."/>
            <person name="Goltsman D.S."/>
            <person name="Thelen M.P."/>
            <person name="Banfield J.F."/>
        </authorList>
    </citation>
    <scope>NUCLEOTIDE SEQUENCE [LARGE SCALE GENOMIC DNA]</scope>
</reference>
<dbReference type="AlphaFoldDB" id="B6AQG9"/>
<sequence length="99" mass="10672">MDRESMDRFTVVGYLPEAVGGESPSSPPLSLASRICLSIRRRKAKILTGNFLAMQTNGSKSLYRDRNSAPPPPTDNDSGDPGSKTGRKDGNKALKGHIK</sequence>
<proteinExistence type="predicted"/>
<feature type="region of interest" description="Disordered" evidence="1">
    <location>
        <begin position="56"/>
        <end position="99"/>
    </location>
</feature>
<name>B6AQG9_9BACT</name>
<gene>
    <name evidence="2" type="ORF">CGL2_10954043</name>
</gene>
<reference evidence="2" key="1">
    <citation type="journal article" date="2004" name="Nature">
        <title>Community structure and metabolism through reconstruction of microbial genomes from the environment.</title>
        <authorList>
            <person name="Tyson G.W."/>
            <person name="Chapman J."/>
            <person name="Hugenholtz P."/>
            <person name="Allen E.E."/>
            <person name="Ram R.J."/>
            <person name="Richardson P.M."/>
            <person name="Solovyev V.V."/>
            <person name="Rubin E.M."/>
            <person name="Rokhsar D.S."/>
            <person name="Banfield J.F."/>
        </authorList>
    </citation>
    <scope>NUCLEOTIDE SEQUENCE [LARGE SCALE GENOMIC DNA]</scope>
</reference>
<accession>B6AQG9</accession>
<evidence type="ECO:0000256" key="1">
    <source>
        <dbReference type="SAM" id="MobiDB-lite"/>
    </source>
</evidence>
<evidence type="ECO:0000313" key="2">
    <source>
        <dbReference type="EMBL" id="EDZ38490.1"/>
    </source>
</evidence>